<dbReference type="InterPro" id="IPR012340">
    <property type="entry name" value="NA-bd_OB-fold"/>
</dbReference>
<evidence type="ECO:0000313" key="11">
    <source>
        <dbReference type="Proteomes" id="UP000663853"/>
    </source>
</evidence>
<dbReference type="CDD" id="cd05789">
    <property type="entry name" value="S1_Rrp4"/>
    <property type="match status" value="1"/>
</dbReference>
<dbReference type="FunFam" id="2.40.50.140:FF:000038">
    <property type="entry name" value="Exosome complex component RRP4"/>
    <property type="match status" value="1"/>
</dbReference>
<dbReference type="InterPro" id="IPR025721">
    <property type="entry name" value="Exosome_cplx_N_dom"/>
</dbReference>
<evidence type="ECO:0000256" key="5">
    <source>
        <dbReference type="ARBA" id="ARBA00022884"/>
    </source>
</evidence>
<dbReference type="GO" id="GO:0071038">
    <property type="term" value="P:TRAMP-dependent tRNA surveillance pathway"/>
    <property type="evidence" value="ECO:0007669"/>
    <property type="project" value="TreeGrafter"/>
</dbReference>
<dbReference type="InterPro" id="IPR036612">
    <property type="entry name" value="KH_dom_type_1_sf"/>
</dbReference>
<dbReference type="InterPro" id="IPR026699">
    <property type="entry name" value="Exosome_RNA_bind1/RRP40/RRP4"/>
</dbReference>
<dbReference type="EMBL" id="CAJMXA010001252">
    <property type="protein sequence ID" value="CAE6455976.1"/>
    <property type="molecule type" value="Genomic_DNA"/>
</dbReference>
<dbReference type="GO" id="GO:0071028">
    <property type="term" value="P:nuclear mRNA surveillance"/>
    <property type="evidence" value="ECO:0007669"/>
    <property type="project" value="UniProtKB-ARBA"/>
</dbReference>
<dbReference type="SUPFAM" id="SSF110324">
    <property type="entry name" value="Ribosomal L27 protein-like"/>
    <property type="match status" value="1"/>
</dbReference>
<dbReference type="PANTHER" id="PTHR21321:SF4">
    <property type="entry name" value="EXOSOME COMPLEX COMPONENT RRP4"/>
    <property type="match status" value="1"/>
</dbReference>
<dbReference type="GO" id="GO:0003723">
    <property type="term" value="F:RNA binding"/>
    <property type="evidence" value="ECO:0007669"/>
    <property type="project" value="UniProtKB-KW"/>
</dbReference>
<evidence type="ECO:0000256" key="2">
    <source>
        <dbReference type="ARBA" id="ARBA00009155"/>
    </source>
</evidence>
<name>A0A8H3BER6_9AGAM</name>
<evidence type="ECO:0000259" key="9">
    <source>
        <dbReference type="SMART" id="SM00316"/>
    </source>
</evidence>
<dbReference type="Gene3D" id="2.40.50.140">
    <property type="entry name" value="Nucleic acid-binding proteins"/>
    <property type="match status" value="1"/>
</dbReference>
<protein>
    <recommendedName>
        <fullName evidence="9">S1 motif domain-containing protein</fullName>
    </recommendedName>
</protein>
<feature type="compositionally biased region" description="Low complexity" evidence="7">
    <location>
        <begin position="417"/>
        <end position="429"/>
    </location>
</feature>
<dbReference type="Proteomes" id="UP000663853">
    <property type="component" value="Unassembled WGS sequence"/>
</dbReference>
<dbReference type="PANTHER" id="PTHR21321">
    <property type="entry name" value="PNAS-3 RELATED"/>
    <property type="match status" value="1"/>
</dbReference>
<dbReference type="GO" id="GO:0071051">
    <property type="term" value="P:poly(A)-dependent snoRNA 3'-end processing"/>
    <property type="evidence" value="ECO:0007669"/>
    <property type="project" value="TreeGrafter"/>
</dbReference>
<dbReference type="Pfam" id="PF14382">
    <property type="entry name" value="ECR1_N"/>
    <property type="match status" value="1"/>
</dbReference>
<organism evidence="10 11">
    <name type="scientific">Rhizoctonia solani</name>
    <dbReference type="NCBI Taxonomy" id="456999"/>
    <lineage>
        <taxon>Eukaryota</taxon>
        <taxon>Fungi</taxon>
        <taxon>Dikarya</taxon>
        <taxon>Basidiomycota</taxon>
        <taxon>Agaricomycotina</taxon>
        <taxon>Agaricomycetes</taxon>
        <taxon>Cantharellales</taxon>
        <taxon>Ceratobasidiaceae</taxon>
        <taxon>Rhizoctonia</taxon>
    </lineage>
</organism>
<evidence type="ECO:0000256" key="8">
    <source>
        <dbReference type="SAM" id="Phobius"/>
    </source>
</evidence>
<proteinExistence type="inferred from homology"/>
<dbReference type="SMART" id="SM00316">
    <property type="entry name" value="S1"/>
    <property type="match status" value="1"/>
</dbReference>
<dbReference type="InterPro" id="IPR048565">
    <property type="entry name" value="S1_RRP4"/>
</dbReference>
<feature type="region of interest" description="Disordered" evidence="7">
    <location>
        <begin position="407"/>
        <end position="497"/>
    </location>
</feature>
<feature type="domain" description="S1 motif" evidence="9">
    <location>
        <begin position="99"/>
        <end position="179"/>
    </location>
</feature>
<dbReference type="GO" id="GO:0000176">
    <property type="term" value="C:nuclear exosome (RNase complex)"/>
    <property type="evidence" value="ECO:0007669"/>
    <property type="project" value="TreeGrafter"/>
</dbReference>
<dbReference type="GO" id="GO:0071035">
    <property type="term" value="P:nuclear polyadenylation-dependent rRNA catabolic process"/>
    <property type="evidence" value="ECO:0007669"/>
    <property type="project" value="TreeGrafter"/>
</dbReference>
<dbReference type="InterPro" id="IPR004088">
    <property type="entry name" value="KH_dom_type_1"/>
</dbReference>
<evidence type="ECO:0000256" key="4">
    <source>
        <dbReference type="ARBA" id="ARBA00022835"/>
    </source>
</evidence>
<accession>A0A8H3BER6</accession>
<comment type="similarity">
    <text evidence="2">Belongs to the RRP4 family.</text>
</comment>
<keyword evidence="5" id="KW-0694">RNA-binding</keyword>
<dbReference type="Gene3D" id="2.40.50.100">
    <property type="match status" value="1"/>
</dbReference>
<dbReference type="GO" id="GO:0071034">
    <property type="term" value="P:CUT catabolic process"/>
    <property type="evidence" value="ECO:0007669"/>
    <property type="project" value="TreeGrafter"/>
</dbReference>
<evidence type="ECO:0000256" key="6">
    <source>
        <dbReference type="ARBA" id="ARBA00023242"/>
    </source>
</evidence>
<dbReference type="GO" id="GO:0034475">
    <property type="term" value="P:U4 snRNA 3'-end processing"/>
    <property type="evidence" value="ECO:0007669"/>
    <property type="project" value="TreeGrafter"/>
</dbReference>
<dbReference type="InterPro" id="IPR003029">
    <property type="entry name" value="S1_domain"/>
</dbReference>
<gene>
    <name evidence="10" type="ORF">RDB_LOCUS55044</name>
</gene>
<dbReference type="AlphaFoldDB" id="A0A8H3BER6"/>
<keyword evidence="8" id="KW-1133">Transmembrane helix</keyword>
<evidence type="ECO:0000256" key="7">
    <source>
        <dbReference type="SAM" id="MobiDB-lite"/>
    </source>
</evidence>
<comment type="caution">
    <text evidence="10">The sequence shown here is derived from an EMBL/GenBank/DDBJ whole genome shotgun (WGS) entry which is preliminary data.</text>
</comment>
<evidence type="ECO:0000256" key="3">
    <source>
        <dbReference type="ARBA" id="ARBA00022552"/>
    </source>
</evidence>
<reference evidence="10" key="1">
    <citation type="submission" date="2021-01" db="EMBL/GenBank/DDBJ databases">
        <authorList>
            <person name="Kaushik A."/>
        </authorList>
    </citation>
    <scope>NUCLEOTIDE SEQUENCE</scope>
    <source>
        <strain evidence="10">AG6-10EEA</strain>
    </source>
</reference>
<evidence type="ECO:0000256" key="1">
    <source>
        <dbReference type="ARBA" id="ARBA00004123"/>
    </source>
</evidence>
<feature type="transmembrane region" description="Helical" evidence="8">
    <location>
        <begin position="372"/>
        <end position="397"/>
    </location>
</feature>
<dbReference type="SUPFAM" id="SSF54791">
    <property type="entry name" value="Eukaryotic type KH-domain (KH-domain type I)"/>
    <property type="match status" value="1"/>
</dbReference>
<dbReference type="GO" id="GO:0000177">
    <property type="term" value="C:cytoplasmic exosome (RNase complex)"/>
    <property type="evidence" value="ECO:0007669"/>
    <property type="project" value="TreeGrafter"/>
</dbReference>
<keyword evidence="6" id="KW-0539">Nucleus</keyword>
<dbReference type="CDD" id="cd22525">
    <property type="entry name" value="KH-I_Rrp4_eukar"/>
    <property type="match status" value="1"/>
</dbReference>
<dbReference type="GO" id="GO:0000467">
    <property type="term" value="P:exonucleolytic trimming to generate mature 3'-end of 5.8S rRNA from tricistronic rRNA transcript (SSU-rRNA, 5.8S rRNA, LSU-rRNA)"/>
    <property type="evidence" value="ECO:0007669"/>
    <property type="project" value="TreeGrafter"/>
</dbReference>
<keyword evidence="3" id="KW-0698">rRNA processing</keyword>
<comment type="subcellular location">
    <subcellularLocation>
        <location evidence="1">Nucleus</location>
    </subcellularLocation>
</comment>
<sequence length="497" mass="54375">MFTISALPTRHIASGDDYYDRARQHPDVMDLEFEADDELNSTASRLTSPGEPITSSQAFMRGHGTFVEGEQVIASVAGTVERVNKLVSVKPVKSRYTPEVGDLVVGRITEVQNKRWKVDVNSRQDALLMLSSVNLPGGVQRRKLESDELQMRTFFEESDLLVAEVQSLFGDGSISLHTRSLRYGKLRNGQLVRVPNGLVRRLKSHFFSLPCGVDLILGLNGYIWVSKHVKEINQVGEEGFDAEAVYSNKNDPIDSTTSRAIVRVSNIIQALARHHVPLTDHLIEQAYEWVIDQNIEIVDILSDEVGTFACKMFTGVLFWAVAVAALPLGGEDVCEMEGHSFSDGSRDAHTLLGRLLVERRDSGSPSSSGPELGVILGGVFGALGGLAITGVVFYAWWSIRRMHTRNALSESGGGSSSGPTSSTSRGSSSKSKKKRPKDGPKWQEPWLAPAPKSPRTPSVMQFRTGPVDVSKQLGIQDDQGSDSSAIPLKEIYPSDDK</sequence>
<dbReference type="Pfam" id="PF15985">
    <property type="entry name" value="KH_6"/>
    <property type="match status" value="1"/>
</dbReference>
<keyword evidence="8" id="KW-0812">Transmembrane</keyword>
<keyword evidence="4" id="KW-0271">Exosome</keyword>
<dbReference type="Pfam" id="PF21266">
    <property type="entry name" value="S1_RRP4"/>
    <property type="match status" value="1"/>
</dbReference>
<keyword evidence="8" id="KW-0472">Membrane</keyword>
<dbReference type="SUPFAM" id="SSF50249">
    <property type="entry name" value="Nucleic acid-binding proteins"/>
    <property type="match status" value="1"/>
</dbReference>
<evidence type="ECO:0000313" key="10">
    <source>
        <dbReference type="EMBL" id="CAE6455976.1"/>
    </source>
</evidence>